<reference evidence="1 2" key="1">
    <citation type="submission" date="2024-02" db="EMBL/GenBank/DDBJ databases">
        <title>de novo genome assembly of Solanum bulbocastanum strain 11H21.</title>
        <authorList>
            <person name="Hosaka A.J."/>
        </authorList>
    </citation>
    <scope>NUCLEOTIDE SEQUENCE [LARGE SCALE GENOMIC DNA]</scope>
    <source>
        <tissue evidence="1">Young leaves</tissue>
    </source>
</reference>
<dbReference type="EMBL" id="JBANQN010000011">
    <property type="protein sequence ID" value="KAK6775832.1"/>
    <property type="molecule type" value="Genomic_DNA"/>
</dbReference>
<proteinExistence type="predicted"/>
<sequence length="95" mass="11068">MGTISFLIMHSERWNEENCYIDYTIKAIMMKEYAIFRDLVDEVAKHIGVDLGYNCVKLNYKIEGSNASLEIHNDMGVRVYVSLKKDNKDLTKYPL</sequence>
<protein>
    <submittedName>
        <fullName evidence="1">Uncharacterized protein</fullName>
    </submittedName>
</protein>
<dbReference type="Proteomes" id="UP001371456">
    <property type="component" value="Unassembled WGS sequence"/>
</dbReference>
<organism evidence="1 2">
    <name type="scientific">Solanum bulbocastanum</name>
    <name type="common">Wild potato</name>
    <dbReference type="NCBI Taxonomy" id="147425"/>
    <lineage>
        <taxon>Eukaryota</taxon>
        <taxon>Viridiplantae</taxon>
        <taxon>Streptophyta</taxon>
        <taxon>Embryophyta</taxon>
        <taxon>Tracheophyta</taxon>
        <taxon>Spermatophyta</taxon>
        <taxon>Magnoliopsida</taxon>
        <taxon>eudicotyledons</taxon>
        <taxon>Gunneridae</taxon>
        <taxon>Pentapetalae</taxon>
        <taxon>asterids</taxon>
        <taxon>lamiids</taxon>
        <taxon>Solanales</taxon>
        <taxon>Solanaceae</taxon>
        <taxon>Solanoideae</taxon>
        <taxon>Solaneae</taxon>
        <taxon>Solanum</taxon>
    </lineage>
</organism>
<evidence type="ECO:0000313" key="2">
    <source>
        <dbReference type="Proteomes" id="UP001371456"/>
    </source>
</evidence>
<gene>
    <name evidence="1" type="ORF">RDI58_026833</name>
</gene>
<comment type="caution">
    <text evidence="1">The sequence shown here is derived from an EMBL/GenBank/DDBJ whole genome shotgun (WGS) entry which is preliminary data.</text>
</comment>
<name>A0AAN8SZS4_SOLBU</name>
<evidence type="ECO:0000313" key="1">
    <source>
        <dbReference type="EMBL" id="KAK6775832.1"/>
    </source>
</evidence>
<accession>A0AAN8SZS4</accession>
<keyword evidence="2" id="KW-1185">Reference proteome</keyword>
<dbReference type="AlphaFoldDB" id="A0AAN8SZS4"/>